<dbReference type="GO" id="GO:0046872">
    <property type="term" value="F:metal ion binding"/>
    <property type="evidence" value="ECO:0007669"/>
    <property type="project" value="UniProtKB-KW"/>
</dbReference>
<feature type="domain" description="Pentraxin (PTX)" evidence="10">
    <location>
        <begin position="22"/>
        <end position="219"/>
    </location>
</feature>
<evidence type="ECO:0000256" key="3">
    <source>
        <dbReference type="ARBA" id="ARBA00022723"/>
    </source>
</evidence>
<evidence type="ECO:0000256" key="9">
    <source>
        <dbReference type="RuleBase" id="RU362112"/>
    </source>
</evidence>
<evidence type="ECO:0000259" key="10">
    <source>
        <dbReference type="PROSITE" id="PS51828"/>
    </source>
</evidence>
<dbReference type="GO" id="GO:0005576">
    <property type="term" value="C:extracellular region"/>
    <property type="evidence" value="ECO:0007669"/>
    <property type="project" value="UniProtKB-SubCell"/>
</dbReference>
<dbReference type="PRINTS" id="PR00895">
    <property type="entry name" value="PENTAXIN"/>
</dbReference>
<dbReference type="InterPro" id="IPR013320">
    <property type="entry name" value="ConA-like_dom_sf"/>
</dbReference>
<evidence type="ECO:0000256" key="8">
    <source>
        <dbReference type="PROSITE-ProRule" id="PRU01172"/>
    </source>
</evidence>
<evidence type="ECO:0000313" key="12">
    <source>
        <dbReference type="Proteomes" id="UP001178508"/>
    </source>
</evidence>
<keyword evidence="4 9" id="KW-0732">Signal</keyword>
<keyword evidence="6" id="KW-1015">Disulfide bond</keyword>
<keyword evidence="12" id="KW-1185">Reference proteome</keyword>
<dbReference type="PROSITE" id="PS51828">
    <property type="entry name" value="PTX_2"/>
    <property type="match status" value="1"/>
</dbReference>
<evidence type="ECO:0000256" key="1">
    <source>
        <dbReference type="ARBA" id="ARBA00004613"/>
    </source>
</evidence>
<proteinExistence type="inferred from homology"/>
<dbReference type="InterPro" id="IPR051005">
    <property type="entry name" value="Pentraxin_domain"/>
</dbReference>
<dbReference type="PANTHER" id="PTHR45869:SF7">
    <property type="entry name" value="C-REACTIVE PROTEIN"/>
    <property type="match status" value="1"/>
</dbReference>
<comment type="subcellular location">
    <subcellularLocation>
        <location evidence="1 9">Secreted</location>
    </subcellularLocation>
</comment>
<dbReference type="Pfam" id="PF00354">
    <property type="entry name" value="Pentaxin"/>
    <property type="match status" value="1"/>
</dbReference>
<evidence type="ECO:0000256" key="2">
    <source>
        <dbReference type="ARBA" id="ARBA00022525"/>
    </source>
</evidence>
<evidence type="ECO:0000256" key="6">
    <source>
        <dbReference type="ARBA" id="ARBA00023157"/>
    </source>
</evidence>
<comment type="subunit">
    <text evidence="9">Homopentamer. Pentaxin (or pentraxin) have a discoid arrangement of 5 non-covalently bound subunits.</text>
</comment>
<name>A0AAV1FNF4_XYRNO</name>
<evidence type="ECO:0000313" key="11">
    <source>
        <dbReference type="EMBL" id="CAJ1062251.1"/>
    </source>
</evidence>
<dbReference type="Proteomes" id="UP001178508">
    <property type="component" value="Chromosome 8"/>
</dbReference>
<organism evidence="11 12">
    <name type="scientific">Xyrichtys novacula</name>
    <name type="common">Pearly razorfish</name>
    <name type="synonym">Hemipteronotus novacula</name>
    <dbReference type="NCBI Taxonomy" id="13765"/>
    <lineage>
        <taxon>Eukaryota</taxon>
        <taxon>Metazoa</taxon>
        <taxon>Chordata</taxon>
        <taxon>Craniata</taxon>
        <taxon>Vertebrata</taxon>
        <taxon>Euteleostomi</taxon>
        <taxon>Actinopterygii</taxon>
        <taxon>Neopterygii</taxon>
        <taxon>Teleostei</taxon>
        <taxon>Neoteleostei</taxon>
        <taxon>Acanthomorphata</taxon>
        <taxon>Eupercaria</taxon>
        <taxon>Labriformes</taxon>
        <taxon>Labridae</taxon>
        <taxon>Xyrichtys</taxon>
    </lineage>
</organism>
<dbReference type="AlphaFoldDB" id="A0AAV1FNF4"/>
<comment type="cofactor">
    <cofactor evidence="9">
        <name>Ca(2+)</name>
        <dbReference type="ChEBI" id="CHEBI:29108"/>
    </cofactor>
    <text evidence="9">Binds 2 calcium ions per subunit.</text>
</comment>
<evidence type="ECO:0000256" key="4">
    <source>
        <dbReference type="ARBA" id="ARBA00022729"/>
    </source>
</evidence>
<dbReference type="SMART" id="SM00159">
    <property type="entry name" value="PTX"/>
    <property type="match status" value="1"/>
</dbReference>
<keyword evidence="3 9" id="KW-0479">Metal-binding</keyword>
<feature type="chain" id="PRO_5043088905" description="Pentraxin family member" evidence="9">
    <location>
        <begin position="17"/>
        <end position="219"/>
    </location>
</feature>
<comment type="similarity">
    <text evidence="7 9">Belongs to the pentraxin family.</text>
</comment>
<keyword evidence="5 9" id="KW-0106">Calcium</keyword>
<dbReference type="InterPro" id="IPR001759">
    <property type="entry name" value="PTX_dom"/>
</dbReference>
<dbReference type="SUPFAM" id="SSF49899">
    <property type="entry name" value="Concanavalin A-like lectins/glucanases"/>
    <property type="match status" value="1"/>
</dbReference>
<accession>A0AAV1FNF4</accession>
<gene>
    <name evidence="11" type="ORF">XNOV1_A009127</name>
</gene>
<protein>
    <recommendedName>
        <fullName evidence="9">Pentraxin family member</fullName>
    </recommendedName>
</protein>
<comment type="caution">
    <text evidence="8">Lacks conserved residue(s) required for the propagation of feature annotation.</text>
</comment>
<dbReference type="EMBL" id="OY660871">
    <property type="protein sequence ID" value="CAJ1062251.1"/>
    <property type="molecule type" value="Genomic_DNA"/>
</dbReference>
<dbReference type="Gene3D" id="2.60.120.200">
    <property type="match status" value="1"/>
</dbReference>
<evidence type="ECO:0000256" key="5">
    <source>
        <dbReference type="ARBA" id="ARBA00022837"/>
    </source>
</evidence>
<keyword evidence="2" id="KW-0964">Secreted</keyword>
<reference evidence="11" key="1">
    <citation type="submission" date="2023-08" db="EMBL/GenBank/DDBJ databases">
        <authorList>
            <person name="Alioto T."/>
            <person name="Alioto T."/>
            <person name="Gomez Garrido J."/>
        </authorList>
    </citation>
    <scope>NUCLEOTIDE SEQUENCE</scope>
</reference>
<feature type="signal peptide" evidence="9">
    <location>
        <begin position="1"/>
        <end position="16"/>
    </location>
</feature>
<sequence length="219" mass="24391">MEKLLIFVVMCAVCSAVPQDLTGKVFVFPKETGTDHVKLLTSMTLFNSATVCMRFKTDLSRNYGLFSLATPSFNNDFVLFKPSTGGVIRMHALDGGTDFLSLSFPPNTWHSMCATWNSGNGLSQLWVNGKPSIKRFIKTGPIKGAPITILGQEQDSYGGGFDATQSFLGMITKVHMWNYVLSNEEIQRYVKNEQFTPGNVFNWRALDFQITGAVYVEDE</sequence>
<dbReference type="PANTHER" id="PTHR45869">
    <property type="entry name" value="C-REACTIVE PROTEIN-RELATED"/>
    <property type="match status" value="1"/>
</dbReference>
<evidence type="ECO:0000256" key="7">
    <source>
        <dbReference type="ARBA" id="ARBA00038102"/>
    </source>
</evidence>